<feature type="binding site" evidence="6">
    <location>
        <position position="273"/>
    </location>
    <ligand>
        <name>Mg(2+)</name>
        <dbReference type="ChEBI" id="CHEBI:18420"/>
        <label>1</label>
    </ligand>
</feature>
<dbReference type="Gene3D" id="3.60.10.10">
    <property type="entry name" value="Endonuclease/exonuclease/phosphatase"/>
    <property type="match status" value="1"/>
</dbReference>
<feature type="binding site" evidence="6">
    <location>
        <position position="272"/>
    </location>
    <ligand>
        <name>Mg(2+)</name>
        <dbReference type="ChEBI" id="CHEBI:18420"/>
        <label>1</label>
    </ligand>
</feature>
<evidence type="ECO:0000256" key="3">
    <source>
        <dbReference type="ARBA" id="ARBA00022801"/>
    </source>
</evidence>
<dbReference type="PANTHER" id="PTHR43250">
    <property type="entry name" value="EXODEOXYRIBONUCLEASE III"/>
    <property type="match status" value="1"/>
</dbReference>
<evidence type="ECO:0000256" key="1">
    <source>
        <dbReference type="ARBA" id="ARBA00007092"/>
    </source>
</evidence>
<keyword evidence="2 6" id="KW-0479">Metal-binding</keyword>
<sequence length="282" mass="30466">MGRVRLATWNVNSVKARLPRLLEWLELAGPDVLCLQETKVGADGFPTEEVAALGYAVAAHGEGRWNGVALLSRVGLDDVVRGFEGDPGWAGEPAERVREPDDGEEGLFETPRIEARAISATCGGVRVWSVYVPNGRTPESAHYTYKLHWLEALRSRVAGELAGTDRLVVCGDFNVAPTDADVFNPAAFAGSTHVTAPEREALAALLATGLRDVVPAPMKGPNPFTYWDYRAGMFHQDKGMRIDLFYASAAVAEAVKAAYIDREARKGKGPSDHAPVVVDIDL</sequence>
<feature type="active site" evidence="5">
    <location>
        <position position="131"/>
    </location>
</feature>
<feature type="binding site" evidence="6">
    <location>
        <position position="37"/>
    </location>
    <ligand>
        <name>Mg(2+)</name>
        <dbReference type="ChEBI" id="CHEBI:18420"/>
        <label>1</label>
    </ligand>
</feature>
<proteinExistence type="inferred from homology"/>
<evidence type="ECO:0000256" key="5">
    <source>
        <dbReference type="PIRSR" id="PIRSR604808-1"/>
    </source>
</evidence>
<feature type="site" description="Transition state stabilizer" evidence="7">
    <location>
        <position position="174"/>
    </location>
</feature>
<evidence type="ECO:0000259" key="8">
    <source>
        <dbReference type="Pfam" id="PF03372"/>
    </source>
</evidence>
<dbReference type="PANTHER" id="PTHR43250:SF2">
    <property type="entry name" value="EXODEOXYRIBONUCLEASE III"/>
    <property type="match status" value="1"/>
</dbReference>
<dbReference type="InterPro" id="IPR020847">
    <property type="entry name" value="AP_endonuclease_F1_BS"/>
</dbReference>
<feature type="active site" description="Proton donor/acceptor" evidence="5">
    <location>
        <position position="172"/>
    </location>
</feature>
<dbReference type="InterPro" id="IPR005135">
    <property type="entry name" value="Endo/exonuclease/phosphatase"/>
</dbReference>
<comment type="caution">
    <text evidence="9">The sequence shown here is derived from an EMBL/GenBank/DDBJ whole genome shotgun (WGS) entry which is preliminary data.</text>
</comment>
<name>A0A919UF19_9ACTN</name>
<feature type="active site" description="Proton acceptor" evidence="5">
    <location>
        <position position="273"/>
    </location>
</feature>
<dbReference type="GO" id="GO:0003677">
    <property type="term" value="F:DNA binding"/>
    <property type="evidence" value="ECO:0007669"/>
    <property type="project" value="InterPro"/>
</dbReference>
<dbReference type="SUPFAM" id="SSF56219">
    <property type="entry name" value="DNase I-like"/>
    <property type="match status" value="1"/>
</dbReference>
<feature type="binding site" evidence="6">
    <location>
        <position position="10"/>
    </location>
    <ligand>
        <name>Mg(2+)</name>
        <dbReference type="ChEBI" id="CHEBI:18420"/>
        <label>1</label>
    </ligand>
</feature>
<dbReference type="PROSITE" id="PS00726">
    <property type="entry name" value="AP_NUCLEASE_F1_1"/>
    <property type="match status" value="1"/>
</dbReference>
<keyword evidence="4 6" id="KW-0460">Magnesium</keyword>
<evidence type="ECO:0000256" key="6">
    <source>
        <dbReference type="PIRSR" id="PIRSR604808-2"/>
    </source>
</evidence>
<dbReference type="Proteomes" id="UP000660611">
    <property type="component" value="Unassembled WGS sequence"/>
</dbReference>
<dbReference type="Pfam" id="PF03372">
    <property type="entry name" value="Exo_endo_phos"/>
    <property type="match status" value="1"/>
</dbReference>
<gene>
    <name evidence="9" type="ORF">Dsi01nite_077170</name>
</gene>
<feature type="binding site" evidence="6">
    <location>
        <position position="174"/>
    </location>
    <ligand>
        <name>Mg(2+)</name>
        <dbReference type="ChEBI" id="CHEBI:18420"/>
        <label>1</label>
    </ligand>
</feature>
<dbReference type="InterPro" id="IPR036691">
    <property type="entry name" value="Endo/exonu/phosph_ase_sf"/>
</dbReference>
<dbReference type="EMBL" id="BONQ01000123">
    <property type="protein sequence ID" value="GIG49676.1"/>
    <property type="molecule type" value="Genomic_DNA"/>
</dbReference>
<dbReference type="GO" id="GO:0046872">
    <property type="term" value="F:metal ion binding"/>
    <property type="evidence" value="ECO:0007669"/>
    <property type="project" value="UniProtKB-KW"/>
</dbReference>
<feature type="site" description="Important for catalytic activity" evidence="7">
    <location>
        <position position="243"/>
    </location>
</feature>
<accession>A0A919UF19</accession>
<feature type="site" description="Interaction with DNA substrate" evidence="7">
    <location>
        <position position="273"/>
    </location>
</feature>
<keyword evidence="6" id="KW-0464">Manganese</keyword>
<dbReference type="InterPro" id="IPR004808">
    <property type="entry name" value="AP_endonuc_1"/>
</dbReference>
<feature type="domain" description="Endonuclease/exonuclease/phosphatase" evidence="8">
    <location>
        <begin position="7"/>
        <end position="273"/>
    </location>
</feature>
<protein>
    <submittedName>
        <fullName evidence="9">Exodeoxyribonuclease III</fullName>
    </submittedName>
</protein>
<evidence type="ECO:0000256" key="2">
    <source>
        <dbReference type="ARBA" id="ARBA00022723"/>
    </source>
</evidence>
<evidence type="ECO:0000256" key="7">
    <source>
        <dbReference type="PIRSR" id="PIRSR604808-3"/>
    </source>
</evidence>
<dbReference type="GO" id="GO:0004519">
    <property type="term" value="F:endonuclease activity"/>
    <property type="evidence" value="ECO:0007669"/>
    <property type="project" value="InterPro"/>
</dbReference>
<evidence type="ECO:0000313" key="10">
    <source>
        <dbReference type="Proteomes" id="UP000660611"/>
    </source>
</evidence>
<dbReference type="NCBIfam" id="TIGR00633">
    <property type="entry name" value="xth"/>
    <property type="match status" value="1"/>
</dbReference>
<dbReference type="PROSITE" id="PS51435">
    <property type="entry name" value="AP_NUCLEASE_F1_4"/>
    <property type="match status" value="1"/>
</dbReference>
<dbReference type="GO" id="GO:0008311">
    <property type="term" value="F:double-stranded DNA 3'-5' DNA exonuclease activity"/>
    <property type="evidence" value="ECO:0007669"/>
    <property type="project" value="InterPro"/>
</dbReference>
<dbReference type="NCBIfam" id="TIGR00195">
    <property type="entry name" value="exoDNase_III"/>
    <property type="match status" value="1"/>
</dbReference>
<organism evidence="9 10">
    <name type="scientific">Dactylosporangium siamense</name>
    <dbReference type="NCBI Taxonomy" id="685454"/>
    <lineage>
        <taxon>Bacteria</taxon>
        <taxon>Bacillati</taxon>
        <taxon>Actinomycetota</taxon>
        <taxon>Actinomycetes</taxon>
        <taxon>Micromonosporales</taxon>
        <taxon>Micromonosporaceae</taxon>
        <taxon>Dactylosporangium</taxon>
    </lineage>
</organism>
<feature type="binding site" evidence="6">
    <location>
        <position position="172"/>
    </location>
    <ligand>
        <name>Mg(2+)</name>
        <dbReference type="ChEBI" id="CHEBI:18420"/>
        <label>1</label>
    </ligand>
</feature>
<keyword evidence="3" id="KW-0378">Hydrolase</keyword>
<dbReference type="InterPro" id="IPR037493">
    <property type="entry name" value="ExoIII-like"/>
</dbReference>
<keyword evidence="10" id="KW-1185">Reference proteome</keyword>
<dbReference type="AlphaFoldDB" id="A0A919UF19"/>
<comment type="cofactor">
    <cofactor evidence="6">
        <name>Mg(2+)</name>
        <dbReference type="ChEBI" id="CHEBI:18420"/>
    </cofactor>
    <cofactor evidence="6">
        <name>Mn(2+)</name>
        <dbReference type="ChEBI" id="CHEBI:29035"/>
    </cofactor>
    <text evidence="6">Probably binds two magnesium or manganese ions per subunit.</text>
</comment>
<evidence type="ECO:0000313" key="9">
    <source>
        <dbReference type="EMBL" id="GIG49676.1"/>
    </source>
</evidence>
<dbReference type="GO" id="GO:0006281">
    <property type="term" value="P:DNA repair"/>
    <property type="evidence" value="ECO:0007669"/>
    <property type="project" value="InterPro"/>
</dbReference>
<evidence type="ECO:0000256" key="4">
    <source>
        <dbReference type="ARBA" id="ARBA00022842"/>
    </source>
</evidence>
<comment type="similarity">
    <text evidence="1">Belongs to the DNA repair enzymes AP/ExoA family.</text>
</comment>
<reference evidence="9" key="1">
    <citation type="submission" date="2021-01" db="EMBL/GenBank/DDBJ databases">
        <title>Whole genome shotgun sequence of Dactylosporangium siamense NBRC 106093.</title>
        <authorList>
            <person name="Komaki H."/>
            <person name="Tamura T."/>
        </authorList>
    </citation>
    <scope>NUCLEOTIDE SEQUENCE</scope>
    <source>
        <strain evidence="9">NBRC 106093</strain>
    </source>
</reference>